<dbReference type="InterPro" id="IPR007863">
    <property type="entry name" value="Peptidase_M16_C"/>
</dbReference>
<keyword evidence="1" id="KW-0732">Signal</keyword>
<dbReference type="Pfam" id="PF00675">
    <property type="entry name" value="Peptidase_M16"/>
    <property type="match status" value="1"/>
</dbReference>
<protein>
    <submittedName>
        <fullName evidence="4">Insulinase family protein</fullName>
    </submittedName>
</protein>
<evidence type="ECO:0000313" key="5">
    <source>
        <dbReference type="Proteomes" id="UP001152321"/>
    </source>
</evidence>
<dbReference type="InterPro" id="IPR050361">
    <property type="entry name" value="MPP/UQCRC_Complex"/>
</dbReference>
<organism evidence="4 5">
    <name type="scientific">Bdellovibrio svalbardensis</name>
    <dbReference type="NCBI Taxonomy" id="2972972"/>
    <lineage>
        <taxon>Bacteria</taxon>
        <taxon>Pseudomonadati</taxon>
        <taxon>Bdellovibrionota</taxon>
        <taxon>Bdellovibrionia</taxon>
        <taxon>Bdellovibrionales</taxon>
        <taxon>Pseudobdellovibrionaceae</taxon>
        <taxon>Bdellovibrio</taxon>
    </lineage>
</organism>
<evidence type="ECO:0000259" key="2">
    <source>
        <dbReference type="Pfam" id="PF00675"/>
    </source>
</evidence>
<feature type="domain" description="Peptidase M16 C-terminal" evidence="3">
    <location>
        <begin position="214"/>
        <end position="391"/>
    </location>
</feature>
<dbReference type="PANTHER" id="PTHR11851">
    <property type="entry name" value="METALLOPROTEASE"/>
    <property type="match status" value="1"/>
</dbReference>
<dbReference type="RefSeq" id="WP_277579392.1">
    <property type="nucleotide sequence ID" value="NZ_JANRMI010000005.1"/>
</dbReference>
<proteinExistence type="predicted"/>
<evidence type="ECO:0000259" key="3">
    <source>
        <dbReference type="Pfam" id="PF05193"/>
    </source>
</evidence>
<feature type="chain" id="PRO_5046665058" evidence="1">
    <location>
        <begin position="21"/>
        <end position="475"/>
    </location>
</feature>
<dbReference type="Pfam" id="PF05193">
    <property type="entry name" value="Peptidase_M16_C"/>
    <property type="match status" value="1"/>
</dbReference>
<gene>
    <name evidence="4" type="ORF">NWE73_16155</name>
</gene>
<feature type="signal peptide" evidence="1">
    <location>
        <begin position="1"/>
        <end position="20"/>
    </location>
</feature>
<dbReference type="SUPFAM" id="SSF63411">
    <property type="entry name" value="LuxS/MPP-like metallohydrolase"/>
    <property type="match status" value="2"/>
</dbReference>
<name>A0ABT6DM15_9BACT</name>
<dbReference type="InterPro" id="IPR011765">
    <property type="entry name" value="Pept_M16_N"/>
</dbReference>
<evidence type="ECO:0000313" key="4">
    <source>
        <dbReference type="EMBL" id="MDG0817916.1"/>
    </source>
</evidence>
<sequence>MRKFNTTLSTLLVVPFAISAFTGCSTSKPKSEKAADGYVSKTNGSFTLQPFKEVNLENGLKIIFIRDVTLPRVSMTLLVKTGSVQEPASQAGLNALTAYLLEQGTQSRDANTIADEFGQMGSNLDISPGADVTTIYSDSLTSTADDLLSLISDVAINPAFKDGELVRMRSQVLAGLKKKIDNPSSFTDEKMDEFLFGDHPYGRDVNGTVEGVKSITKQDIIKQYLTFYRPNNSTLAVVGQFGDDFEKKVSDVFGKWTKRSIPVVNVPAAPSIEKLQVRLYVKKGLQQTQIRMSALGIQRVDPDFLALRLGNEILGGGFASRLNQKVRDDLGLTYSIYSNFDIRKDRGSFDISTFSKNESAGKAFDESLKVVSDYLANGADEKEVSAGRNQLVGQFPRAIETADRLAYNLLVLDFYGIPFDYLTTYNKNVSELTVKKVNDAFKRHVDAQKFKAVIYGNESIIPQFQKYNPEVIKVP</sequence>
<dbReference type="PROSITE" id="PS51257">
    <property type="entry name" value="PROKAR_LIPOPROTEIN"/>
    <property type="match status" value="1"/>
</dbReference>
<accession>A0ABT6DM15</accession>
<feature type="domain" description="Peptidase M16 N-terminal" evidence="2">
    <location>
        <begin position="64"/>
        <end position="207"/>
    </location>
</feature>
<dbReference type="Gene3D" id="3.30.830.10">
    <property type="entry name" value="Metalloenzyme, LuxS/M16 peptidase-like"/>
    <property type="match status" value="2"/>
</dbReference>
<evidence type="ECO:0000256" key="1">
    <source>
        <dbReference type="SAM" id="SignalP"/>
    </source>
</evidence>
<dbReference type="Proteomes" id="UP001152321">
    <property type="component" value="Unassembled WGS sequence"/>
</dbReference>
<dbReference type="InterPro" id="IPR011249">
    <property type="entry name" value="Metalloenz_LuxS/M16"/>
</dbReference>
<dbReference type="PANTHER" id="PTHR11851:SF224">
    <property type="entry name" value="PROCESSING PROTEASE"/>
    <property type="match status" value="1"/>
</dbReference>
<comment type="caution">
    <text evidence="4">The sequence shown here is derived from an EMBL/GenBank/DDBJ whole genome shotgun (WGS) entry which is preliminary data.</text>
</comment>
<dbReference type="EMBL" id="JANRMI010000005">
    <property type="protein sequence ID" value="MDG0817916.1"/>
    <property type="molecule type" value="Genomic_DNA"/>
</dbReference>
<keyword evidence="5" id="KW-1185">Reference proteome</keyword>
<reference evidence="4" key="1">
    <citation type="submission" date="2022-08" db="EMBL/GenBank/DDBJ databases">
        <title>Novel Bdellovibrio Species Isolated from Svalbard: Designation Bdellovibrio svalbardensis.</title>
        <authorList>
            <person name="Mitchell R.J."/>
            <person name="Choi S.Y."/>
        </authorList>
    </citation>
    <scope>NUCLEOTIDE SEQUENCE</scope>
    <source>
        <strain evidence="4">PAP01</strain>
    </source>
</reference>